<feature type="domain" description="SusD-like N-terminal" evidence="8">
    <location>
        <begin position="103"/>
        <end position="236"/>
    </location>
</feature>
<gene>
    <name evidence="9" type="ORF">GCM10011383_16140</name>
</gene>
<evidence type="ECO:0000313" key="10">
    <source>
        <dbReference type="Proteomes" id="UP000632273"/>
    </source>
</evidence>
<evidence type="ECO:0000256" key="1">
    <source>
        <dbReference type="ARBA" id="ARBA00004442"/>
    </source>
</evidence>
<feature type="domain" description="RagB/SusD" evidence="7">
    <location>
        <begin position="385"/>
        <end position="626"/>
    </location>
</feature>
<dbReference type="InterPro" id="IPR011990">
    <property type="entry name" value="TPR-like_helical_dom_sf"/>
</dbReference>
<dbReference type="EMBL" id="BMHT01000002">
    <property type="protein sequence ID" value="GGF05795.1"/>
    <property type="molecule type" value="Genomic_DNA"/>
</dbReference>
<evidence type="ECO:0000256" key="3">
    <source>
        <dbReference type="ARBA" id="ARBA00022729"/>
    </source>
</evidence>
<comment type="caution">
    <text evidence="9">The sequence shown here is derived from an EMBL/GenBank/DDBJ whole genome shotgun (WGS) entry which is preliminary data.</text>
</comment>
<evidence type="ECO:0000256" key="5">
    <source>
        <dbReference type="ARBA" id="ARBA00023237"/>
    </source>
</evidence>
<keyword evidence="4" id="KW-0472">Membrane</keyword>
<dbReference type="SUPFAM" id="SSF48452">
    <property type="entry name" value="TPR-like"/>
    <property type="match status" value="1"/>
</dbReference>
<organism evidence="9 10">
    <name type="scientific">Hymenobacter cavernae</name>
    <dbReference type="NCBI Taxonomy" id="2044852"/>
    <lineage>
        <taxon>Bacteria</taxon>
        <taxon>Pseudomonadati</taxon>
        <taxon>Bacteroidota</taxon>
        <taxon>Cytophagia</taxon>
        <taxon>Cytophagales</taxon>
        <taxon>Hymenobacteraceae</taxon>
        <taxon>Hymenobacter</taxon>
    </lineage>
</organism>
<keyword evidence="5" id="KW-0998">Cell outer membrane</keyword>
<dbReference type="Gene3D" id="1.25.40.390">
    <property type="match status" value="1"/>
</dbReference>
<reference evidence="10" key="1">
    <citation type="journal article" date="2019" name="Int. J. Syst. Evol. Microbiol.">
        <title>The Global Catalogue of Microorganisms (GCM) 10K type strain sequencing project: providing services to taxonomists for standard genome sequencing and annotation.</title>
        <authorList>
            <consortium name="The Broad Institute Genomics Platform"/>
            <consortium name="The Broad Institute Genome Sequencing Center for Infectious Disease"/>
            <person name="Wu L."/>
            <person name="Ma J."/>
        </authorList>
    </citation>
    <scope>NUCLEOTIDE SEQUENCE [LARGE SCALE GENOMIC DNA]</scope>
    <source>
        <strain evidence="10">CGMCC 1.15197</strain>
    </source>
</reference>
<evidence type="ECO:0000259" key="8">
    <source>
        <dbReference type="Pfam" id="PF14322"/>
    </source>
</evidence>
<proteinExistence type="inferred from homology"/>
<name>A0ABQ1TYS4_9BACT</name>
<feature type="chain" id="PRO_5046813862" evidence="6">
    <location>
        <begin position="21"/>
        <end position="626"/>
    </location>
</feature>
<dbReference type="Pfam" id="PF07980">
    <property type="entry name" value="SusD_RagB"/>
    <property type="match status" value="1"/>
</dbReference>
<sequence>MKSFLPFRATVVALAIASSAGLVSSCKDYLEVEPVALNTTAYTFSTVAGATSAVIGAYDPLSGDQGYGTRLSMYFPYDTDEMIGSSGAADGGRRSIARYSALATNSEINNPWNQLYQGVERTNICIQQIPQMAAYTTGSAADTAALHRLHGEALTLRAQYLFELVRNWGDVPVQYTPSVSGQDFNLPNIDRNETLSHIIDDLLQAEKLVPWRSRAGTASERITKGAVKALRARIALFRGGYSLKGRQMVRPSDYLDYYRIARQECVDMMTPTARTEHKLNTTFKEVFQSINELRPEPANEIMFQVGMATATVASGSKLGYYNGPRLRNATGTYGSTQGAVTIAPPYFYAFDSTDTRRDITITTYEIGATSNFQSGVALNAITDGKFRRDWHTPAVTGSVNYLDYNWPIIRYADVLLMFAEAENELNGPTQAAQDALMEVRTRAYAGNRSRAMLTLTQAGFNLSGKEDFFKTLVNERYLEFGSEGIRKYDLLRWNLLDAKLTEVKANIEKMAKGEAPYQNVPLYMYYRTPSASPLQWSRSFFRPSPTNTTAPSGTTRVNWRQAIDAQYVANTKPVNTVYKLTPTATQVISVASGLAAEYVPGKGKELLPIPQATLSSDPALVQNEGY</sequence>
<evidence type="ECO:0000313" key="9">
    <source>
        <dbReference type="EMBL" id="GGF05795.1"/>
    </source>
</evidence>
<comment type="similarity">
    <text evidence="2">Belongs to the SusD family.</text>
</comment>
<evidence type="ECO:0000259" key="7">
    <source>
        <dbReference type="Pfam" id="PF07980"/>
    </source>
</evidence>
<dbReference type="InterPro" id="IPR033985">
    <property type="entry name" value="SusD-like_N"/>
</dbReference>
<keyword evidence="3 6" id="KW-0732">Signal</keyword>
<evidence type="ECO:0000256" key="4">
    <source>
        <dbReference type="ARBA" id="ARBA00023136"/>
    </source>
</evidence>
<protein>
    <submittedName>
        <fullName evidence="9">Starch-binding protein</fullName>
    </submittedName>
</protein>
<keyword evidence="10" id="KW-1185">Reference proteome</keyword>
<evidence type="ECO:0000256" key="2">
    <source>
        <dbReference type="ARBA" id="ARBA00006275"/>
    </source>
</evidence>
<feature type="signal peptide" evidence="6">
    <location>
        <begin position="1"/>
        <end position="20"/>
    </location>
</feature>
<dbReference type="RefSeq" id="WP_188812910.1">
    <property type="nucleotide sequence ID" value="NZ_BMHT01000002.1"/>
</dbReference>
<dbReference type="InterPro" id="IPR012944">
    <property type="entry name" value="SusD_RagB_dom"/>
</dbReference>
<evidence type="ECO:0000256" key="6">
    <source>
        <dbReference type="SAM" id="SignalP"/>
    </source>
</evidence>
<dbReference type="Proteomes" id="UP000632273">
    <property type="component" value="Unassembled WGS sequence"/>
</dbReference>
<accession>A0ABQ1TYS4</accession>
<dbReference type="PROSITE" id="PS51257">
    <property type="entry name" value="PROKAR_LIPOPROTEIN"/>
    <property type="match status" value="1"/>
</dbReference>
<dbReference type="Pfam" id="PF14322">
    <property type="entry name" value="SusD-like_3"/>
    <property type="match status" value="1"/>
</dbReference>
<comment type="subcellular location">
    <subcellularLocation>
        <location evidence="1">Cell outer membrane</location>
    </subcellularLocation>
</comment>